<dbReference type="AlphaFoldDB" id="A0A261RJ64"/>
<dbReference type="InterPro" id="IPR012674">
    <property type="entry name" value="Calycin"/>
</dbReference>
<dbReference type="PIRSF" id="PIRSF036893">
    <property type="entry name" value="Lipocalin_ApoD"/>
    <property type="match status" value="1"/>
</dbReference>
<dbReference type="Gene3D" id="2.40.128.20">
    <property type="match status" value="1"/>
</dbReference>
<dbReference type="PROSITE" id="PS51257">
    <property type="entry name" value="PROKAR_LIPOPROTEIN"/>
    <property type="match status" value="1"/>
</dbReference>
<dbReference type="PANTHER" id="PTHR10612">
    <property type="entry name" value="APOLIPOPROTEIN D"/>
    <property type="match status" value="1"/>
</dbReference>
<comment type="subcellular location">
    <subcellularLocation>
        <location evidence="2">Cell outer membrane</location>
    </subcellularLocation>
</comment>
<feature type="domain" description="Lipocalin/cytosolic fatty-acid binding" evidence="3">
    <location>
        <begin position="29"/>
        <end position="173"/>
    </location>
</feature>
<keyword evidence="2" id="KW-0446">Lipid-binding</keyword>
<evidence type="ECO:0000256" key="1">
    <source>
        <dbReference type="ARBA" id="ARBA00006889"/>
    </source>
</evidence>
<dbReference type="InterPro" id="IPR000566">
    <property type="entry name" value="Lipocln_cytosolic_FA-bd_dom"/>
</dbReference>
<evidence type="ECO:0000313" key="4">
    <source>
        <dbReference type="EMBL" id="OZI25088.1"/>
    </source>
</evidence>
<accession>A0A261RJ64</accession>
<dbReference type="SUPFAM" id="SSF50814">
    <property type="entry name" value="Lipocalins"/>
    <property type="match status" value="1"/>
</dbReference>
<keyword evidence="2" id="KW-0449">Lipoprotein</keyword>
<comment type="similarity">
    <text evidence="1 2">Belongs to the calycin superfamily. Lipocalin family.</text>
</comment>
<dbReference type="GO" id="GO:0008289">
    <property type="term" value="F:lipid binding"/>
    <property type="evidence" value="ECO:0007669"/>
    <property type="project" value="UniProtKB-UniRule"/>
</dbReference>
<sequence>MKRIFALSLVSVLAGCSTTPDSLPTQSGVDLNKYAGTWYEQSRLPNRFQDDCVSDVQADYAVQPDGTLSVTNQCKTASNGTKVAHAEGRLNPSIEPRDPARLEVRFAPEWTSWIPWVWGDYWIIKLDDNYQYSLVGTPDRNYLWVLSRDKQADPAKVQQLLDHAGSLGFPVEKAIR</sequence>
<keyword evidence="2" id="KW-0998">Cell outer membrane</keyword>
<comment type="function">
    <text evidence="2">Involved in the storage or transport of lipids necessary for membrane maintenance under stressful conditions. Displays a binding preference for lysophospholipids.</text>
</comment>
<protein>
    <recommendedName>
        <fullName evidence="2">Outer membrane lipoprotein Blc</fullName>
    </recommendedName>
</protein>
<name>A0A261RJ64_9BORD</name>
<reference evidence="5" key="1">
    <citation type="submission" date="2017-05" db="EMBL/GenBank/DDBJ databases">
        <title>Complete and WGS of Bordetella genogroups.</title>
        <authorList>
            <person name="Spilker T."/>
            <person name="Lipuma J."/>
        </authorList>
    </citation>
    <scope>NUCLEOTIDE SEQUENCE [LARGE SCALE GENOMIC DNA]</scope>
    <source>
        <strain evidence="5">AU18089</strain>
    </source>
</reference>
<comment type="caution">
    <text evidence="4">The sequence shown here is derived from an EMBL/GenBank/DDBJ whole genome shotgun (WGS) entry which is preliminary data.</text>
</comment>
<gene>
    <name evidence="4" type="ORF">CAL19_06340</name>
</gene>
<proteinExistence type="inferred from homology"/>
<dbReference type="PANTHER" id="PTHR10612:SF34">
    <property type="entry name" value="APOLIPOPROTEIN D"/>
    <property type="match status" value="1"/>
</dbReference>
<dbReference type="Proteomes" id="UP000216947">
    <property type="component" value="Unassembled WGS sequence"/>
</dbReference>
<evidence type="ECO:0000313" key="5">
    <source>
        <dbReference type="Proteomes" id="UP000216947"/>
    </source>
</evidence>
<evidence type="ECO:0000259" key="3">
    <source>
        <dbReference type="Pfam" id="PF08212"/>
    </source>
</evidence>
<dbReference type="CDD" id="cd19438">
    <property type="entry name" value="lipocalin_Blc-like"/>
    <property type="match status" value="1"/>
</dbReference>
<evidence type="ECO:0000256" key="2">
    <source>
        <dbReference type="PIRNR" id="PIRNR036893"/>
    </source>
</evidence>
<dbReference type="Pfam" id="PF08212">
    <property type="entry name" value="Lipocalin_2"/>
    <property type="match status" value="1"/>
</dbReference>
<keyword evidence="5" id="KW-1185">Reference proteome</keyword>
<dbReference type="GO" id="GO:0006950">
    <property type="term" value="P:response to stress"/>
    <property type="evidence" value="ECO:0007669"/>
    <property type="project" value="UniProtKB-ARBA"/>
</dbReference>
<comment type="subunit">
    <text evidence="2">Homodimer.</text>
</comment>
<dbReference type="GO" id="GO:0009279">
    <property type="term" value="C:cell outer membrane"/>
    <property type="evidence" value="ECO:0007669"/>
    <property type="project" value="UniProtKB-SubCell"/>
</dbReference>
<dbReference type="EMBL" id="NEVK01000003">
    <property type="protein sequence ID" value="OZI25088.1"/>
    <property type="molecule type" value="Genomic_DNA"/>
</dbReference>
<keyword evidence="2" id="KW-0472">Membrane</keyword>
<dbReference type="RefSeq" id="WP_094796285.1">
    <property type="nucleotide sequence ID" value="NZ_NEVK01000003.1"/>
</dbReference>
<organism evidence="4 5">
    <name type="scientific">Bordetella genomosp. 7</name>
    <dbReference type="NCBI Taxonomy" id="1416805"/>
    <lineage>
        <taxon>Bacteria</taxon>
        <taxon>Pseudomonadati</taxon>
        <taxon>Pseudomonadota</taxon>
        <taxon>Betaproteobacteria</taxon>
        <taxon>Burkholderiales</taxon>
        <taxon>Alcaligenaceae</taxon>
        <taxon>Bordetella</taxon>
    </lineage>
</organism>
<dbReference type="InterPro" id="IPR047202">
    <property type="entry name" value="Lipocalin_Blc-like_dom"/>
</dbReference>
<dbReference type="InterPro" id="IPR022271">
    <property type="entry name" value="Lipocalin_ApoD"/>
</dbReference>